<accession>A0A814LEI1</accession>
<protein>
    <submittedName>
        <fullName evidence="1">Uncharacterized protein</fullName>
    </submittedName>
</protein>
<comment type="caution">
    <text evidence="1">The sequence shown here is derived from an EMBL/GenBank/DDBJ whole genome shotgun (WGS) entry which is preliminary data.</text>
</comment>
<dbReference type="EMBL" id="CAJNOC010005847">
    <property type="protein sequence ID" value="CAF1063889.1"/>
    <property type="molecule type" value="Genomic_DNA"/>
</dbReference>
<reference evidence="1" key="1">
    <citation type="submission" date="2021-02" db="EMBL/GenBank/DDBJ databases">
        <authorList>
            <person name="Nowell W R."/>
        </authorList>
    </citation>
    <scope>NUCLEOTIDE SEQUENCE</scope>
    <source>
        <strain evidence="1">Ploen Becks lab</strain>
    </source>
</reference>
<gene>
    <name evidence="1" type="ORF">OXX778_LOCUS19409</name>
</gene>
<proteinExistence type="predicted"/>
<evidence type="ECO:0000313" key="2">
    <source>
        <dbReference type="Proteomes" id="UP000663879"/>
    </source>
</evidence>
<name>A0A814LEI1_9BILA</name>
<organism evidence="1 2">
    <name type="scientific">Brachionus calyciflorus</name>
    <dbReference type="NCBI Taxonomy" id="104777"/>
    <lineage>
        <taxon>Eukaryota</taxon>
        <taxon>Metazoa</taxon>
        <taxon>Spiralia</taxon>
        <taxon>Gnathifera</taxon>
        <taxon>Rotifera</taxon>
        <taxon>Eurotatoria</taxon>
        <taxon>Monogononta</taxon>
        <taxon>Pseudotrocha</taxon>
        <taxon>Ploima</taxon>
        <taxon>Brachionidae</taxon>
        <taxon>Brachionus</taxon>
    </lineage>
</organism>
<evidence type="ECO:0000313" key="1">
    <source>
        <dbReference type="EMBL" id="CAF1063889.1"/>
    </source>
</evidence>
<dbReference type="AlphaFoldDB" id="A0A814LEI1"/>
<sequence>MIPNDQFDYFIHQIKKQMNCSCINIYESDQHETIDDDDDEMNDKPNKKIKSDKFIDIKINDKYMFLPMETAIEISNIIQSCDGSMIDDDNFLWKIPKEFKERIFNSLALKKFKINEILI</sequence>
<dbReference type="Proteomes" id="UP000663879">
    <property type="component" value="Unassembled WGS sequence"/>
</dbReference>
<keyword evidence="2" id="KW-1185">Reference proteome</keyword>